<organism evidence="1">
    <name type="scientific">Salmonella enteritidis</name>
    <dbReference type="NCBI Taxonomy" id="149539"/>
    <lineage>
        <taxon>Bacteria</taxon>
        <taxon>Pseudomonadati</taxon>
        <taxon>Pseudomonadota</taxon>
        <taxon>Gammaproteobacteria</taxon>
        <taxon>Enterobacterales</taxon>
        <taxon>Enterobacteriaceae</taxon>
        <taxon>Salmonella</taxon>
    </lineage>
</organism>
<reference evidence="1" key="1">
    <citation type="submission" date="2018-07" db="EMBL/GenBank/DDBJ databases">
        <authorList>
            <person name="Ashton P.M."/>
            <person name="Dallman T."/>
            <person name="Nair S."/>
            <person name="De Pinna E."/>
            <person name="Peters T."/>
            <person name="Grant K."/>
        </authorList>
    </citation>
    <scope>NUCLEOTIDE SEQUENCE</scope>
    <source>
        <strain evidence="1">27966</strain>
    </source>
</reference>
<accession>A0A5Z2Z015</accession>
<feature type="non-terminal residue" evidence="1">
    <location>
        <position position="1"/>
    </location>
</feature>
<dbReference type="EMBL" id="AAKGXH010000190">
    <property type="protein sequence ID" value="ECR6519651.1"/>
    <property type="molecule type" value="Genomic_DNA"/>
</dbReference>
<keyword evidence="1" id="KW-0808">Transferase</keyword>
<name>A0A5Z2Z015_SALEN</name>
<comment type="caution">
    <text evidence="1">The sequence shown here is derived from an EMBL/GenBank/DDBJ whole genome shotgun (WGS) entry which is preliminary data.</text>
</comment>
<dbReference type="GO" id="GO:0016740">
    <property type="term" value="F:transferase activity"/>
    <property type="evidence" value="ECO:0007669"/>
    <property type="project" value="UniProtKB-KW"/>
</dbReference>
<protein>
    <submittedName>
        <fullName evidence="1">Cobalamin adenosyltransferase</fullName>
    </submittedName>
</protein>
<gene>
    <name evidence="1" type="ORF">ZU52_23340</name>
</gene>
<proteinExistence type="predicted"/>
<dbReference type="AlphaFoldDB" id="A0A5Z2Z015"/>
<evidence type="ECO:0000313" key="1">
    <source>
        <dbReference type="EMBL" id="ECR6519651.1"/>
    </source>
</evidence>
<sequence length="52" mass="5937">QVFITRSFEVLRPDILQALNRLSSTVYVMMILSVAKHPLTVAQIQQRLGEKP</sequence>